<feature type="transmembrane region" description="Helical" evidence="1">
    <location>
        <begin position="323"/>
        <end position="346"/>
    </location>
</feature>
<comment type="caution">
    <text evidence="3">The sequence shown here is derived from an EMBL/GenBank/DDBJ whole genome shotgun (WGS) entry which is preliminary data.</text>
</comment>
<dbReference type="Proteomes" id="UP000192277">
    <property type="component" value="Unassembled WGS sequence"/>
</dbReference>
<dbReference type="PANTHER" id="PTHR40407">
    <property type="entry name" value="MEMBRANE PROTEIN-LIKE PROTEIN"/>
    <property type="match status" value="1"/>
</dbReference>
<keyword evidence="1" id="KW-0812">Transmembrane</keyword>
<sequence>MKRVYNIDVLRGIVMIIMALDHVRDMLHVTAITQQPTDLNTTTPVLFFTRWITHLCAPTFVFLSGVSAWLSMKRTNDVRASRLFLLKRGLWLILLEFTLVGFGLWFDVHFTLFIFNVIGAIGVGFMVLALLIARSPKTIAILGLCILFLHNLAPLVPGDDHSLFKQLLMPLFSPAAYPLGHGRLFIIGYPPIPWLGIMLLGFAGGRLFELETITAPSCKPQASSNTPLRGSRKQRSLFLRIGIAAIGLFILLRVINVYGDPVRWAQQKNGLFTVLSFINVTKYPPSLQFSLLFLGIMFLIAAAIANVKNKWTELVCVYGKVPLFYFVLHWYLLHPLVFAMVLLQGFKSSEMVFGFNFGRPKSGSGLPLWAIYVVWIAIVTAMYPLCKWYGRYKERNKGKMWVRLL</sequence>
<dbReference type="InterPro" id="IPR012429">
    <property type="entry name" value="HGSNAT_cat"/>
</dbReference>
<organism evidence="3 4">
    <name type="scientific">Niastella koreensis</name>
    <dbReference type="NCBI Taxonomy" id="354356"/>
    <lineage>
        <taxon>Bacteria</taxon>
        <taxon>Pseudomonadati</taxon>
        <taxon>Bacteroidota</taxon>
        <taxon>Chitinophagia</taxon>
        <taxon>Chitinophagales</taxon>
        <taxon>Chitinophagaceae</taxon>
        <taxon>Niastella</taxon>
    </lineage>
</organism>
<evidence type="ECO:0000259" key="2">
    <source>
        <dbReference type="Pfam" id="PF07786"/>
    </source>
</evidence>
<evidence type="ECO:0000313" key="3">
    <source>
        <dbReference type="EMBL" id="OQP45060.1"/>
    </source>
</evidence>
<feature type="transmembrane region" description="Helical" evidence="1">
    <location>
        <begin position="287"/>
        <end position="307"/>
    </location>
</feature>
<evidence type="ECO:0000313" key="4">
    <source>
        <dbReference type="Proteomes" id="UP000192277"/>
    </source>
</evidence>
<accession>A0ABX3NSM4</accession>
<keyword evidence="1" id="KW-1133">Transmembrane helix</keyword>
<dbReference type="RefSeq" id="WP_014222095.1">
    <property type="nucleotide sequence ID" value="NZ_LWBO01000022.1"/>
</dbReference>
<feature type="transmembrane region" description="Helical" evidence="1">
    <location>
        <begin position="90"/>
        <end position="106"/>
    </location>
</feature>
<reference evidence="3 4" key="1">
    <citation type="submission" date="2016-04" db="EMBL/GenBank/DDBJ databases">
        <authorList>
            <person name="Chen L."/>
            <person name="Zhuang W."/>
            <person name="Wang G."/>
        </authorList>
    </citation>
    <scope>NUCLEOTIDE SEQUENCE [LARGE SCALE GENOMIC DNA]</scope>
    <source>
        <strain evidence="4">GR20</strain>
    </source>
</reference>
<feature type="transmembrane region" description="Helical" evidence="1">
    <location>
        <begin position="176"/>
        <end position="200"/>
    </location>
</feature>
<keyword evidence="1" id="KW-0472">Membrane</keyword>
<feature type="transmembrane region" description="Helical" evidence="1">
    <location>
        <begin position="51"/>
        <end position="70"/>
    </location>
</feature>
<keyword evidence="4" id="KW-1185">Reference proteome</keyword>
<gene>
    <name evidence="3" type="ORF">A4D02_34470</name>
</gene>
<feature type="transmembrane region" description="Helical" evidence="1">
    <location>
        <begin position="366"/>
        <end position="386"/>
    </location>
</feature>
<dbReference type="PANTHER" id="PTHR40407:SF1">
    <property type="entry name" value="HEPARAN-ALPHA-GLUCOSAMINIDE N-ACETYLTRANSFERASE CATALYTIC DOMAIN-CONTAINING PROTEIN"/>
    <property type="match status" value="1"/>
</dbReference>
<protein>
    <recommendedName>
        <fullName evidence="2">Heparan-alpha-glucosaminide N-acetyltransferase catalytic domain-containing protein</fullName>
    </recommendedName>
</protein>
<name>A0ABX3NSM4_9BACT</name>
<dbReference type="EMBL" id="LWBO01000022">
    <property type="protein sequence ID" value="OQP45060.1"/>
    <property type="molecule type" value="Genomic_DNA"/>
</dbReference>
<dbReference type="Pfam" id="PF07786">
    <property type="entry name" value="HGSNAT_cat"/>
    <property type="match status" value="1"/>
</dbReference>
<feature type="transmembrane region" description="Helical" evidence="1">
    <location>
        <begin position="139"/>
        <end position="156"/>
    </location>
</feature>
<evidence type="ECO:0000256" key="1">
    <source>
        <dbReference type="SAM" id="Phobius"/>
    </source>
</evidence>
<feature type="domain" description="Heparan-alpha-glucosaminide N-acetyltransferase catalytic" evidence="2">
    <location>
        <begin position="3"/>
        <end position="216"/>
    </location>
</feature>
<feature type="transmembrane region" description="Helical" evidence="1">
    <location>
        <begin position="112"/>
        <end position="132"/>
    </location>
</feature>
<feature type="transmembrane region" description="Helical" evidence="1">
    <location>
        <begin position="237"/>
        <end position="255"/>
    </location>
</feature>
<proteinExistence type="predicted"/>